<dbReference type="InterPro" id="IPR038136">
    <property type="entry name" value="CofD-like_dom_sf"/>
</dbReference>
<dbReference type="GO" id="GO:0043743">
    <property type="term" value="F:LPPG:FO 2-phospho-L-lactate transferase activity"/>
    <property type="evidence" value="ECO:0007669"/>
    <property type="project" value="InterPro"/>
</dbReference>
<name>A0A1B1YDC4_THEST</name>
<evidence type="ECO:0000256" key="2">
    <source>
        <dbReference type="HAMAP-Rule" id="MF_00973"/>
    </source>
</evidence>
<dbReference type="GO" id="GO:0008360">
    <property type="term" value="P:regulation of cell shape"/>
    <property type="evidence" value="ECO:0007669"/>
    <property type="project" value="UniProtKB-UniRule"/>
</dbReference>
<dbReference type="Gene3D" id="3.40.50.10680">
    <property type="entry name" value="CofD-like domains"/>
    <property type="match status" value="1"/>
</dbReference>
<dbReference type="EMBL" id="CP014672">
    <property type="protein sequence ID" value="ANW98764.1"/>
    <property type="molecule type" value="Genomic_DNA"/>
</dbReference>
<dbReference type="InterPro" id="IPR010119">
    <property type="entry name" value="Gluconeogen_factor"/>
</dbReference>
<evidence type="ECO:0000313" key="5">
    <source>
        <dbReference type="Proteomes" id="UP000092971"/>
    </source>
</evidence>
<evidence type="ECO:0000256" key="3">
    <source>
        <dbReference type="SAM" id="Phobius"/>
    </source>
</evidence>
<comment type="similarity">
    <text evidence="2">Belongs to the gluconeogenesis factor family.</text>
</comment>
<comment type="subcellular location">
    <subcellularLocation>
        <location evidence="2">Cytoplasm</location>
    </subcellularLocation>
</comment>
<evidence type="ECO:0000256" key="1">
    <source>
        <dbReference type="ARBA" id="ARBA00022490"/>
    </source>
</evidence>
<keyword evidence="3" id="KW-0812">Transmembrane</keyword>
<accession>A0A1B1YDC4</accession>
<dbReference type="NCBIfam" id="TIGR01826">
    <property type="entry name" value="CofD_related"/>
    <property type="match status" value="1"/>
</dbReference>
<protein>
    <recommendedName>
        <fullName evidence="2">Putative gluconeogenesis factor</fullName>
    </recommendedName>
</protein>
<comment type="function">
    <text evidence="2">Required for morphogenesis under gluconeogenic growth conditions.</text>
</comment>
<dbReference type="CDD" id="cd07187">
    <property type="entry name" value="YvcK_like"/>
    <property type="match status" value="1"/>
</dbReference>
<proteinExistence type="inferred from homology"/>
<sequence length="423" mass="46474">MNPLKIFRTVYKFRKWLWNGIVGLLLIIAGIAVLVYRAEIRTAQFVTALILSGTGIILCYLCLRKILLALLKINNNGLTNVPTSMLDIGKKIYIRSRLKEGPNVAVIGGGTGISTLLRGLKQFTANISAIITVADDGGGSGMLRRDLGMLPPGDIRNCILALADTEPQMEKLLQYRFQEGDLKGQSFGNLFLAAMTGISESFEAAVRNMSEVLAVTGRVLPVTSENINLIAELEDGAVIQGESKIGEHHTFHPGRIKRVYLDKNNVKPLESTLEALDEAEIIVLGPGSLYTSIIPNLLVDHVVERIVKSNAIKIYVSNIMTQPGETEGYTVSDHIDAIYRHSGCEGFIDYCIVNTGRIPDEIYRRYVKEGASVVKLDAGKVRKMGIKVVERDLVQINKGYVRHDPVKLAKAVLDIYENKAGKA</sequence>
<dbReference type="GO" id="GO:0005737">
    <property type="term" value="C:cytoplasm"/>
    <property type="evidence" value="ECO:0007669"/>
    <property type="project" value="UniProtKB-SubCell"/>
</dbReference>
<dbReference type="PANTHER" id="PTHR30135:SF3">
    <property type="entry name" value="GLUCONEOGENESIS FACTOR-RELATED"/>
    <property type="match status" value="1"/>
</dbReference>
<feature type="transmembrane region" description="Helical" evidence="3">
    <location>
        <begin position="16"/>
        <end position="36"/>
    </location>
</feature>
<dbReference type="RefSeq" id="WP_015359089.1">
    <property type="nucleotide sequence ID" value="NZ_CP014672.1"/>
</dbReference>
<organism evidence="4 5">
    <name type="scientific">Thermoclostridium stercorarium subsp. thermolacticum DSM 2910</name>
    <dbReference type="NCBI Taxonomy" id="1121336"/>
    <lineage>
        <taxon>Bacteria</taxon>
        <taxon>Bacillati</taxon>
        <taxon>Bacillota</taxon>
        <taxon>Clostridia</taxon>
        <taxon>Eubacteriales</taxon>
        <taxon>Oscillospiraceae</taxon>
        <taxon>Thermoclostridium</taxon>
    </lineage>
</organism>
<keyword evidence="3" id="KW-1133">Transmembrane helix</keyword>
<gene>
    <name evidence="4" type="ORF">CSTERTH_06845</name>
</gene>
<dbReference type="SUPFAM" id="SSF142338">
    <property type="entry name" value="CofD-like"/>
    <property type="match status" value="1"/>
</dbReference>
<dbReference type="InterPro" id="IPR002882">
    <property type="entry name" value="CofD"/>
</dbReference>
<dbReference type="AlphaFoldDB" id="A0A1B1YDC4"/>
<evidence type="ECO:0000313" key="4">
    <source>
        <dbReference type="EMBL" id="ANW98764.1"/>
    </source>
</evidence>
<dbReference type="HAMAP" id="MF_00973">
    <property type="entry name" value="Gluconeogen_factor"/>
    <property type="match status" value="1"/>
</dbReference>
<reference evidence="4 5" key="1">
    <citation type="submission" date="2016-02" db="EMBL/GenBank/DDBJ databases">
        <title>Comparison of Clostridium stercorarium subspecies using comparative genomics and transcriptomics.</title>
        <authorList>
            <person name="Schellenberg J."/>
            <person name="Thallinger G."/>
            <person name="Levin D.B."/>
            <person name="Zhang X."/>
            <person name="Alvare G."/>
            <person name="Fristensky B."/>
            <person name="Sparling R."/>
        </authorList>
    </citation>
    <scope>NUCLEOTIDE SEQUENCE [LARGE SCALE GENOMIC DNA]</scope>
    <source>
        <strain evidence="4 5">DSM 2910</strain>
    </source>
</reference>
<keyword evidence="3" id="KW-0472">Membrane</keyword>
<keyword evidence="1 2" id="KW-0963">Cytoplasm</keyword>
<dbReference type="OrthoDB" id="9783842at2"/>
<dbReference type="Pfam" id="PF01933">
    <property type="entry name" value="CofD"/>
    <property type="match status" value="1"/>
</dbReference>
<keyword evidence="4" id="KW-0808">Transferase</keyword>
<dbReference type="Proteomes" id="UP000092971">
    <property type="component" value="Chromosome"/>
</dbReference>
<dbReference type="PANTHER" id="PTHR30135">
    <property type="entry name" value="UNCHARACTERIZED PROTEIN YVCK-RELATED"/>
    <property type="match status" value="1"/>
</dbReference>
<feature type="transmembrane region" description="Helical" evidence="3">
    <location>
        <begin position="42"/>
        <end position="63"/>
    </location>
</feature>